<dbReference type="EMBL" id="PJQL01000007">
    <property type="protein sequence ID" value="RCI01498.1"/>
    <property type="molecule type" value="Genomic_DNA"/>
</dbReference>
<dbReference type="CDD" id="cd00202">
    <property type="entry name" value="ZnF_GATA"/>
    <property type="match status" value="1"/>
</dbReference>
<keyword evidence="9" id="KW-1185">Reference proteome</keyword>
<evidence type="ECO:0000313" key="9">
    <source>
        <dbReference type="Proteomes" id="UP000252139"/>
    </source>
</evidence>
<dbReference type="PROSITE" id="PS00344">
    <property type="entry name" value="GATA_ZN_FINGER_1"/>
    <property type="match status" value="1"/>
</dbReference>
<dbReference type="InterPro" id="IPR013655">
    <property type="entry name" value="PAS_fold_3"/>
</dbReference>
<dbReference type="InterPro" id="IPR013088">
    <property type="entry name" value="Znf_NHR/GATA"/>
</dbReference>
<evidence type="ECO:0000313" key="8">
    <source>
        <dbReference type="EMBL" id="RCI01498.1"/>
    </source>
</evidence>
<dbReference type="PROSITE" id="PS50112">
    <property type="entry name" value="PAS"/>
    <property type="match status" value="1"/>
</dbReference>
<dbReference type="PANTHER" id="PTHR45658:SF18">
    <property type="entry name" value="PROTEIN GAT2"/>
    <property type="match status" value="1"/>
</dbReference>
<feature type="region of interest" description="Disordered" evidence="5">
    <location>
        <begin position="281"/>
        <end position="327"/>
    </location>
</feature>
<evidence type="ECO:0000256" key="1">
    <source>
        <dbReference type="ARBA" id="ARBA00022723"/>
    </source>
</evidence>
<dbReference type="InterPro" id="IPR000679">
    <property type="entry name" value="Znf_GATA"/>
</dbReference>
<dbReference type="AlphaFoldDB" id="A0A367KH49"/>
<accession>A0A367KH49</accession>
<dbReference type="Pfam" id="PF00320">
    <property type="entry name" value="GATA"/>
    <property type="match status" value="1"/>
</dbReference>
<dbReference type="GO" id="GO:0008270">
    <property type="term" value="F:zinc ion binding"/>
    <property type="evidence" value="ECO:0007669"/>
    <property type="project" value="UniProtKB-KW"/>
</dbReference>
<evidence type="ECO:0000256" key="3">
    <source>
        <dbReference type="ARBA" id="ARBA00022833"/>
    </source>
</evidence>
<feature type="domain" description="PAS" evidence="6">
    <location>
        <begin position="61"/>
        <end position="131"/>
    </location>
</feature>
<dbReference type="InterPro" id="IPR051140">
    <property type="entry name" value="GATA_TF"/>
</dbReference>
<keyword evidence="3" id="KW-0862">Zinc</keyword>
<dbReference type="SMART" id="SM00091">
    <property type="entry name" value="PAS"/>
    <property type="match status" value="1"/>
</dbReference>
<gene>
    <name evidence="8" type="primary">WC2_6</name>
    <name evidence="8" type="ORF">CU097_013925</name>
</gene>
<protein>
    <submittedName>
        <fullName evidence="8">Blue light receptor</fullName>
    </submittedName>
</protein>
<reference evidence="8 9" key="1">
    <citation type="journal article" date="2018" name="G3 (Bethesda)">
        <title>Phylogenetic and Phylogenomic Definition of Rhizopus Species.</title>
        <authorList>
            <person name="Gryganskyi A.P."/>
            <person name="Golan J."/>
            <person name="Dolatabadi S."/>
            <person name="Mondo S."/>
            <person name="Robb S."/>
            <person name="Idnurm A."/>
            <person name="Muszewska A."/>
            <person name="Steczkiewicz K."/>
            <person name="Masonjones S."/>
            <person name="Liao H.L."/>
            <person name="Gajdeczka M.T."/>
            <person name="Anike F."/>
            <person name="Vuek A."/>
            <person name="Anishchenko I.M."/>
            <person name="Voigt K."/>
            <person name="de Hoog G.S."/>
            <person name="Smith M.E."/>
            <person name="Heitman J."/>
            <person name="Vilgalys R."/>
            <person name="Stajich J.E."/>
        </authorList>
    </citation>
    <scope>NUCLEOTIDE SEQUENCE [LARGE SCALE GENOMIC DNA]</scope>
    <source>
        <strain evidence="8 9">CBS 357.93</strain>
    </source>
</reference>
<comment type="caution">
    <text evidence="8">The sequence shown here is derived from an EMBL/GenBank/DDBJ whole genome shotgun (WGS) entry which is preliminary data.</text>
</comment>
<name>A0A367KH49_RHIAZ</name>
<dbReference type="Gene3D" id="3.30.450.20">
    <property type="entry name" value="PAS domain"/>
    <property type="match status" value="1"/>
</dbReference>
<sequence length="352" mass="40614">MQQSRYNYPSGSSIQQPQQQHVQSTIPFYASSSMSSLIDEEDRGELNNVTMQKGSVDFRRRKNWSERILVELTGLLHVLSPTGKILYCSESILELTGYRPHELVGQALMDFLHVDDMDVFIRDFQMSFHTRSQIKTYYRFRKKDDTFIMFEVVGQPKTEMPGQTSQAFFGIAQPVPTKGGALIDSFLELKSENNWLRQRIDELSTKHGKVSIPGDEKQSQQIESKETNTTYMATTMKDPFIHSSHHKSATDHDSNDPRKNVRNRTEWLDATEMKGVMYSARDTLSSEETAERKDKWKRRKRSRGSDEYVCKDCGTTSSPEWRKGPQGPKTLCNACGLRWSKKNKKRDLNGDW</sequence>
<dbReference type="SUPFAM" id="SSF57716">
    <property type="entry name" value="Glucocorticoid receptor-like (DNA-binding domain)"/>
    <property type="match status" value="1"/>
</dbReference>
<keyword evidence="8" id="KW-0675">Receptor</keyword>
<organism evidence="8 9">
    <name type="scientific">Rhizopus azygosporus</name>
    <name type="common">Rhizopus microsporus var. azygosporus</name>
    <dbReference type="NCBI Taxonomy" id="86630"/>
    <lineage>
        <taxon>Eukaryota</taxon>
        <taxon>Fungi</taxon>
        <taxon>Fungi incertae sedis</taxon>
        <taxon>Mucoromycota</taxon>
        <taxon>Mucoromycotina</taxon>
        <taxon>Mucoromycetes</taxon>
        <taxon>Mucorales</taxon>
        <taxon>Mucorineae</taxon>
        <taxon>Rhizopodaceae</taxon>
        <taxon>Rhizopus</taxon>
    </lineage>
</organism>
<keyword evidence="1" id="KW-0479">Metal-binding</keyword>
<evidence type="ECO:0000256" key="5">
    <source>
        <dbReference type="SAM" id="MobiDB-lite"/>
    </source>
</evidence>
<evidence type="ECO:0000259" key="7">
    <source>
        <dbReference type="PROSITE" id="PS50114"/>
    </source>
</evidence>
<feature type="region of interest" description="Disordered" evidence="5">
    <location>
        <begin position="242"/>
        <end position="266"/>
    </location>
</feature>
<dbReference type="PANTHER" id="PTHR45658">
    <property type="entry name" value="GATA TRANSCRIPTION FACTOR"/>
    <property type="match status" value="1"/>
</dbReference>
<proteinExistence type="predicted"/>
<feature type="domain" description="GATA-type" evidence="7">
    <location>
        <begin position="310"/>
        <end position="348"/>
    </location>
</feature>
<dbReference type="Gene3D" id="3.30.50.10">
    <property type="entry name" value="Erythroid Transcription Factor GATA-1, subunit A"/>
    <property type="match status" value="1"/>
</dbReference>
<dbReference type="InterPro" id="IPR000014">
    <property type="entry name" value="PAS"/>
</dbReference>
<dbReference type="Pfam" id="PF08447">
    <property type="entry name" value="PAS_3"/>
    <property type="match status" value="1"/>
</dbReference>
<dbReference type="GO" id="GO:0043565">
    <property type="term" value="F:sequence-specific DNA binding"/>
    <property type="evidence" value="ECO:0007669"/>
    <property type="project" value="InterPro"/>
</dbReference>
<evidence type="ECO:0000259" key="6">
    <source>
        <dbReference type="PROSITE" id="PS50112"/>
    </source>
</evidence>
<dbReference type="GO" id="GO:0006355">
    <property type="term" value="P:regulation of DNA-templated transcription"/>
    <property type="evidence" value="ECO:0007669"/>
    <property type="project" value="InterPro"/>
</dbReference>
<dbReference type="SUPFAM" id="SSF55785">
    <property type="entry name" value="PYP-like sensor domain (PAS domain)"/>
    <property type="match status" value="1"/>
</dbReference>
<dbReference type="Proteomes" id="UP000252139">
    <property type="component" value="Unassembled WGS sequence"/>
</dbReference>
<feature type="compositionally biased region" description="Basic and acidic residues" evidence="5">
    <location>
        <begin position="248"/>
        <end position="266"/>
    </location>
</feature>
<evidence type="ECO:0000256" key="2">
    <source>
        <dbReference type="ARBA" id="ARBA00022771"/>
    </source>
</evidence>
<dbReference type="STRING" id="86630.A0A367KH49"/>
<dbReference type="PROSITE" id="PS50114">
    <property type="entry name" value="GATA_ZN_FINGER_2"/>
    <property type="match status" value="1"/>
</dbReference>
<dbReference type="NCBIfam" id="TIGR00229">
    <property type="entry name" value="sensory_box"/>
    <property type="match status" value="1"/>
</dbReference>
<dbReference type="SMART" id="SM00401">
    <property type="entry name" value="ZnF_GATA"/>
    <property type="match status" value="1"/>
</dbReference>
<dbReference type="OrthoDB" id="2162994at2759"/>
<keyword evidence="2 4" id="KW-0863">Zinc-finger</keyword>
<dbReference type="CDD" id="cd00130">
    <property type="entry name" value="PAS"/>
    <property type="match status" value="1"/>
</dbReference>
<dbReference type="InterPro" id="IPR035965">
    <property type="entry name" value="PAS-like_dom_sf"/>
</dbReference>
<evidence type="ECO:0000256" key="4">
    <source>
        <dbReference type="PROSITE-ProRule" id="PRU00094"/>
    </source>
</evidence>